<reference evidence="9" key="1">
    <citation type="submission" date="2018-12" db="EMBL/GenBank/DDBJ databases">
        <authorList>
            <person name="Yazar S."/>
        </authorList>
    </citation>
    <scope>NUCLEOTIDE SEQUENCE [LARGE SCALE GENOMIC DNA]</scope>
</reference>
<dbReference type="Proteomes" id="UP000314987">
    <property type="component" value="Unassembled WGS sequence"/>
</dbReference>
<comment type="function">
    <text evidence="7">Plays an essential role in the homeostatic regulation of sphingolipid de novo biosynthesis by modulating the activity of the serine palmitoyltransferase (SPT) in response to ceramide levels. When complexed to SPT, the binding of ceramides to its N-terminus stabilizes a conformation that block SPT substrate entry, hence preventing SPT catalytic activity. Through this mechanism, maintains ceramide levels at sufficient concentrations for the production of complex sphingolipids, but which prevents the accumulation of ceramides to levels that trigger apoptosis.</text>
</comment>
<evidence type="ECO:0000256" key="3">
    <source>
        <dbReference type="ARBA" id="ARBA00022692"/>
    </source>
</evidence>
<protein>
    <submittedName>
        <fullName evidence="8">Uncharacterized protein</fullName>
    </submittedName>
</protein>
<sequence>MDCGLQFTSSRKFPSISSIVLYLLASFYIRYDAAHFIINTTSLLSVLLPKFPQFHGVISLASTNTKIWQ</sequence>
<keyword evidence="4" id="KW-1133">Transmembrane helix</keyword>
<accession>A0A4X2KRH6</accession>
<keyword evidence="9" id="KW-1185">Reference proteome</keyword>
<comment type="subunit">
    <text evidence="6">Ceramide-sensitive subunit of the serine palmitoyltransferase (SPT) complex, which is also composed of SPTLC1, SPTLC2/3 and SPTSSA/B.</text>
</comment>
<evidence type="ECO:0000256" key="1">
    <source>
        <dbReference type="ARBA" id="ARBA00004141"/>
    </source>
</evidence>
<reference evidence="8" key="2">
    <citation type="submission" date="2025-08" db="UniProtKB">
        <authorList>
            <consortium name="Ensembl"/>
        </authorList>
    </citation>
    <scope>IDENTIFICATION</scope>
</reference>
<evidence type="ECO:0000256" key="4">
    <source>
        <dbReference type="ARBA" id="ARBA00022989"/>
    </source>
</evidence>
<dbReference type="STRING" id="29139.ENSVURP00010011930"/>
<comment type="subcellular location">
    <subcellularLocation>
        <location evidence="1">Membrane</location>
        <topology evidence="1">Multi-pass membrane protein</topology>
    </subcellularLocation>
</comment>
<evidence type="ECO:0000256" key="2">
    <source>
        <dbReference type="ARBA" id="ARBA00007649"/>
    </source>
</evidence>
<dbReference type="InterPro" id="IPR007203">
    <property type="entry name" value="ORMDL"/>
</dbReference>
<dbReference type="AlphaFoldDB" id="A0A4X2KRH6"/>
<dbReference type="PANTHER" id="PTHR12665">
    <property type="entry name" value="ORMDL PROTEINS"/>
    <property type="match status" value="1"/>
</dbReference>
<reference evidence="8" key="3">
    <citation type="submission" date="2025-09" db="UniProtKB">
        <authorList>
            <consortium name="Ensembl"/>
        </authorList>
    </citation>
    <scope>IDENTIFICATION</scope>
</reference>
<dbReference type="GO" id="GO:0005789">
    <property type="term" value="C:endoplasmic reticulum membrane"/>
    <property type="evidence" value="ECO:0007669"/>
    <property type="project" value="InterPro"/>
</dbReference>
<dbReference type="Ensembl" id="ENSVURT00010013551.1">
    <property type="protein sequence ID" value="ENSVURP00010011930.1"/>
    <property type="gene ID" value="ENSVURG00010009231.1"/>
</dbReference>
<dbReference type="GO" id="GO:2000303">
    <property type="term" value="P:regulation of ceramide biosynthetic process"/>
    <property type="evidence" value="ECO:0007669"/>
    <property type="project" value="UniProtKB-ARBA"/>
</dbReference>
<dbReference type="OMA" id="VHIFGIN"/>
<organism evidence="8 9">
    <name type="scientific">Vombatus ursinus</name>
    <name type="common">Common wombat</name>
    <dbReference type="NCBI Taxonomy" id="29139"/>
    <lineage>
        <taxon>Eukaryota</taxon>
        <taxon>Metazoa</taxon>
        <taxon>Chordata</taxon>
        <taxon>Craniata</taxon>
        <taxon>Vertebrata</taxon>
        <taxon>Euteleostomi</taxon>
        <taxon>Mammalia</taxon>
        <taxon>Metatheria</taxon>
        <taxon>Diprotodontia</taxon>
        <taxon>Vombatidae</taxon>
        <taxon>Vombatus</taxon>
    </lineage>
</organism>
<evidence type="ECO:0000313" key="9">
    <source>
        <dbReference type="Proteomes" id="UP000314987"/>
    </source>
</evidence>
<comment type="similarity">
    <text evidence="2">Belongs to the ORM family.</text>
</comment>
<evidence type="ECO:0000313" key="8">
    <source>
        <dbReference type="Ensembl" id="ENSVURP00010011930.1"/>
    </source>
</evidence>
<proteinExistence type="inferred from homology"/>
<dbReference type="Pfam" id="PF04061">
    <property type="entry name" value="ORMDL"/>
    <property type="match status" value="1"/>
</dbReference>
<keyword evidence="5" id="KW-0472">Membrane</keyword>
<dbReference type="GO" id="GO:0006665">
    <property type="term" value="P:sphingolipid metabolic process"/>
    <property type="evidence" value="ECO:0007669"/>
    <property type="project" value="UniProtKB-ARBA"/>
</dbReference>
<evidence type="ECO:0000256" key="6">
    <source>
        <dbReference type="ARBA" id="ARBA00038646"/>
    </source>
</evidence>
<name>A0A4X2KRH6_VOMUR</name>
<evidence type="ECO:0000256" key="5">
    <source>
        <dbReference type="ARBA" id="ARBA00023136"/>
    </source>
</evidence>
<dbReference type="GeneTree" id="ENSGT00950000183178"/>
<evidence type="ECO:0000256" key="7">
    <source>
        <dbReference type="ARBA" id="ARBA00045896"/>
    </source>
</evidence>
<keyword evidence="3" id="KW-0812">Transmembrane</keyword>